<comment type="caution">
    <text evidence="2">The sequence shown here is derived from an EMBL/GenBank/DDBJ whole genome shotgun (WGS) entry which is preliminary data.</text>
</comment>
<keyword evidence="3" id="KW-1185">Reference proteome</keyword>
<name>A0A8T2N413_9TELE</name>
<dbReference type="EMBL" id="JAFBMS010000142">
    <property type="protein sequence ID" value="KAG9334666.1"/>
    <property type="molecule type" value="Genomic_DNA"/>
</dbReference>
<evidence type="ECO:0000313" key="3">
    <source>
        <dbReference type="Proteomes" id="UP000824540"/>
    </source>
</evidence>
<accession>A0A8T2N413</accession>
<reference evidence="2" key="1">
    <citation type="thesis" date="2021" institute="BYU ScholarsArchive" country="Provo, UT, USA">
        <title>Applications of and Algorithms for Genome Assembly and Genomic Analyses with an Emphasis on Marine Teleosts.</title>
        <authorList>
            <person name="Pickett B.D."/>
        </authorList>
    </citation>
    <scope>NUCLEOTIDE SEQUENCE</scope>
    <source>
        <strain evidence="2">HI-2016</strain>
    </source>
</reference>
<gene>
    <name evidence="2" type="ORF">JZ751_007325</name>
</gene>
<evidence type="ECO:0000313" key="2">
    <source>
        <dbReference type="EMBL" id="KAG9334666.1"/>
    </source>
</evidence>
<protein>
    <submittedName>
        <fullName evidence="2">Uncharacterized protein</fullName>
    </submittedName>
</protein>
<dbReference type="Proteomes" id="UP000824540">
    <property type="component" value="Unassembled WGS sequence"/>
</dbReference>
<feature type="region of interest" description="Disordered" evidence="1">
    <location>
        <begin position="128"/>
        <end position="256"/>
    </location>
</feature>
<proteinExistence type="predicted"/>
<dbReference type="AlphaFoldDB" id="A0A8T2N413"/>
<sequence>MSLSSRGVRRGLLAVRHRPMSLFITDAACVCAVRRLSAAHRRPQVCGEIAKAAALRWGRTLRPALPALSEENDGFVSDGRAIREHQGERVGTEMSPAAHRVMLSGCLAHLSLAWTAVASSAGYIPLARGRGREGETQRDGEQREGETQRDGEQREGETQRDGEQREGETQRDGEQREGRNTERWGAERGEGETERDGEQREGETQRDGEQREGRNTERWGAERGEGETQRDGEQREGREKHREMGSREGETQRDGE</sequence>
<feature type="compositionally biased region" description="Basic and acidic residues" evidence="1">
    <location>
        <begin position="130"/>
        <end position="256"/>
    </location>
</feature>
<evidence type="ECO:0000256" key="1">
    <source>
        <dbReference type="SAM" id="MobiDB-lite"/>
    </source>
</evidence>
<organism evidence="2 3">
    <name type="scientific">Albula glossodonta</name>
    <name type="common">roundjaw bonefish</name>
    <dbReference type="NCBI Taxonomy" id="121402"/>
    <lineage>
        <taxon>Eukaryota</taxon>
        <taxon>Metazoa</taxon>
        <taxon>Chordata</taxon>
        <taxon>Craniata</taxon>
        <taxon>Vertebrata</taxon>
        <taxon>Euteleostomi</taxon>
        <taxon>Actinopterygii</taxon>
        <taxon>Neopterygii</taxon>
        <taxon>Teleostei</taxon>
        <taxon>Albuliformes</taxon>
        <taxon>Albulidae</taxon>
        <taxon>Albula</taxon>
    </lineage>
</organism>